<dbReference type="EMBL" id="JANSHE010003481">
    <property type="protein sequence ID" value="KAJ2985920.1"/>
    <property type="molecule type" value="Genomic_DNA"/>
</dbReference>
<organism evidence="1 2">
    <name type="scientific">Trametes sanguinea</name>
    <dbReference type="NCBI Taxonomy" id="158606"/>
    <lineage>
        <taxon>Eukaryota</taxon>
        <taxon>Fungi</taxon>
        <taxon>Dikarya</taxon>
        <taxon>Basidiomycota</taxon>
        <taxon>Agaricomycotina</taxon>
        <taxon>Agaricomycetes</taxon>
        <taxon>Polyporales</taxon>
        <taxon>Polyporaceae</taxon>
        <taxon>Trametes</taxon>
    </lineage>
</organism>
<accession>A0ACC1P5B2</accession>
<name>A0ACC1P5B2_9APHY</name>
<sequence length="365" mass="40429">MRLEWRRSSGRFDPKRFVYEEPQAESFAYARSQRAQPIQHEGRDSELGRPTRLNLSTVLLVLATTILAVCAGALTPDPPLLYVTFSTPSFFTRLLGLSSSQGQSDEITPAIQAYIDASVRRALRDQVGKRDHALHVHGGRVMEAITTPTTLQGASSSPEMALNDDMKVGMCWHVSSRSFQLGIVLSRLIYPTHISIDHIPWEIAADAGEAPRSMLLWGVVDGKWNDVVVQELRRTRQLPVPIPPGRASPAIPGEYNYVLLASFQYDIHSPSLAQTFPVDPVVSSSLTYFGILVLEVVDNWGSASTCRWIGLEIRLPRVTDLVTLSEGAFYCEVSKTTPMHKVIVYEDPEPPKQPTVAQLSGPQLI</sequence>
<keyword evidence="2" id="KW-1185">Reference proteome</keyword>
<protein>
    <submittedName>
        <fullName evidence="1">Uncharacterized protein</fullName>
    </submittedName>
</protein>
<reference evidence="1" key="1">
    <citation type="submission" date="2022-08" db="EMBL/GenBank/DDBJ databases">
        <title>Genome Sequence of Pycnoporus sanguineus.</title>
        <authorList>
            <person name="Buettner E."/>
        </authorList>
    </citation>
    <scope>NUCLEOTIDE SEQUENCE</scope>
    <source>
        <strain evidence="1">CG-C14</strain>
    </source>
</reference>
<evidence type="ECO:0000313" key="2">
    <source>
        <dbReference type="Proteomes" id="UP001144978"/>
    </source>
</evidence>
<evidence type="ECO:0000313" key="1">
    <source>
        <dbReference type="EMBL" id="KAJ2985920.1"/>
    </source>
</evidence>
<gene>
    <name evidence="1" type="ORF">NUW54_g9981</name>
</gene>
<dbReference type="Proteomes" id="UP001144978">
    <property type="component" value="Unassembled WGS sequence"/>
</dbReference>
<comment type="caution">
    <text evidence="1">The sequence shown here is derived from an EMBL/GenBank/DDBJ whole genome shotgun (WGS) entry which is preliminary data.</text>
</comment>
<proteinExistence type="predicted"/>